<feature type="transmembrane region" description="Helical" evidence="6">
    <location>
        <begin position="167"/>
        <end position="187"/>
    </location>
</feature>
<reference evidence="8" key="1">
    <citation type="submission" date="2024-02" db="UniProtKB">
        <authorList>
            <consortium name="WormBaseParasite"/>
        </authorList>
    </citation>
    <scope>IDENTIFICATION</scope>
</reference>
<dbReference type="Proteomes" id="UP000887575">
    <property type="component" value="Unassembled WGS sequence"/>
</dbReference>
<name>A0AAF3EEL8_9BILA</name>
<keyword evidence="2 6" id="KW-0812">Transmembrane</keyword>
<evidence type="ECO:0000256" key="6">
    <source>
        <dbReference type="SAM" id="Phobius"/>
    </source>
</evidence>
<feature type="region of interest" description="Disordered" evidence="5">
    <location>
        <begin position="28"/>
        <end position="94"/>
    </location>
</feature>
<dbReference type="Gene3D" id="3.40.50.12190">
    <property type="match status" value="1"/>
</dbReference>
<feature type="compositionally biased region" description="Basic and acidic residues" evidence="5">
    <location>
        <begin position="75"/>
        <end position="84"/>
    </location>
</feature>
<dbReference type="InterPro" id="IPR038599">
    <property type="entry name" value="LAP1C-like_C_sf"/>
</dbReference>
<evidence type="ECO:0000256" key="4">
    <source>
        <dbReference type="ARBA" id="ARBA00023136"/>
    </source>
</evidence>
<organism evidence="7 8">
    <name type="scientific">Mesorhabditis belari</name>
    <dbReference type="NCBI Taxonomy" id="2138241"/>
    <lineage>
        <taxon>Eukaryota</taxon>
        <taxon>Metazoa</taxon>
        <taxon>Ecdysozoa</taxon>
        <taxon>Nematoda</taxon>
        <taxon>Chromadorea</taxon>
        <taxon>Rhabditida</taxon>
        <taxon>Rhabditina</taxon>
        <taxon>Rhabditomorpha</taxon>
        <taxon>Rhabditoidea</taxon>
        <taxon>Rhabditidae</taxon>
        <taxon>Mesorhabditinae</taxon>
        <taxon>Mesorhabditis</taxon>
    </lineage>
</organism>
<evidence type="ECO:0000313" key="7">
    <source>
        <dbReference type="Proteomes" id="UP000887575"/>
    </source>
</evidence>
<feature type="compositionally biased region" description="Low complexity" evidence="5">
    <location>
        <begin position="63"/>
        <end position="72"/>
    </location>
</feature>
<evidence type="ECO:0000256" key="1">
    <source>
        <dbReference type="ARBA" id="ARBA00004370"/>
    </source>
</evidence>
<dbReference type="AlphaFoldDB" id="A0AAF3EEL8"/>
<evidence type="ECO:0000256" key="3">
    <source>
        <dbReference type="ARBA" id="ARBA00022989"/>
    </source>
</evidence>
<feature type="compositionally biased region" description="Basic and acidic residues" evidence="5">
    <location>
        <begin position="43"/>
        <end position="53"/>
    </location>
</feature>
<protein>
    <submittedName>
        <fullName evidence="8">Uncharacterized protein</fullName>
    </submittedName>
</protein>
<keyword evidence="4 6" id="KW-0472">Membrane</keyword>
<evidence type="ECO:0000256" key="5">
    <source>
        <dbReference type="SAM" id="MobiDB-lite"/>
    </source>
</evidence>
<proteinExistence type="predicted"/>
<evidence type="ECO:0000313" key="8">
    <source>
        <dbReference type="WBParaSite" id="MBELARI_LOCUS12341"/>
    </source>
</evidence>
<dbReference type="WBParaSite" id="MBELARI_LOCUS12341">
    <property type="protein sequence ID" value="MBELARI_LOCUS12341"/>
    <property type="gene ID" value="MBELARI_LOCUS12341"/>
</dbReference>
<comment type="subcellular location">
    <subcellularLocation>
        <location evidence="1">Membrane</location>
    </subcellularLocation>
</comment>
<evidence type="ECO:0000256" key="2">
    <source>
        <dbReference type="ARBA" id="ARBA00022692"/>
    </source>
</evidence>
<sequence length="380" mass="43161">MLNATSKPTNLIVFFTQENKFGVICFMPRGDSTTRRRSAPMKAPEELETKEVHGMTLRSGTHSNNSPSSSNSQAERGRRSDPFPKRSPAVSPNRFANKAPTLQYMFVTDRNQQRDIGWLNDIPVYNDETNLENSNAPYPEEDVMPGAEYLGEELILVTLKNVFFFILYRYLTGFVILFFAIYAYFYFPNNTKTVSGLEDYRIKLMDLSREYKLDQKEMAVIGEMLPIWARGGTMNPMVIVLYGQDEKLNAFYEKVLRWTSNVTRQRIASGFYCSETTSRAQLHKYFEDSLGGKSGPVFAAVRHLQELRWDAPVALHAWADDGHRLADHIFILLGIDGPPIVGDCEVSVTNALSAQWIKQGGNADAIPPIVHSRMHYFICL</sequence>
<dbReference type="GO" id="GO:0016020">
    <property type="term" value="C:membrane"/>
    <property type="evidence" value="ECO:0007669"/>
    <property type="project" value="UniProtKB-SubCell"/>
</dbReference>
<accession>A0AAF3EEL8</accession>
<keyword evidence="7" id="KW-1185">Reference proteome</keyword>
<keyword evidence="3 6" id="KW-1133">Transmembrane helix</keyword>